<evidence type="ECO:0000259" key="8">
    <source>
        <dbReference type="PROSITE" id="PS50067"/>
    </source>
</evidence>
<dbReference type="GeneID" id="9683565"/>
<evidence type="ECO:0000256" key="7">
    <source>
        <dbReference type="SAM" id="MobiDB-lite"/>
    </source>
</evidence>
<feature type="compositionally biased region" description="Low complexity" evidence="7">
    <location>
        <begin position="127"/>
        <end position="136"/>
    </location>
</feature>
<feature type="compositionally biased region" description="Low complexity" evidence="7">
    <location>
        <begin position="146"/>
        <end position="162"/>
    </location>
</feature>
<dbReference type="InterPro" id="IPR027417">
    <property type="entry name" value="P-loop_NTPase"/>
</dbReference>
<feature type="compositionally biased region" description="Low complexity" evidence="7">
    <location>
        <begin position="291"/>
        <end position="302"/>
    </location>
</feature>
<organism evidence="10">
    <name type="scientific">Micromonas pusilla (strain CCMP1545)</name>
    <name type="common">Picoplanktonic green alga</name>
    <dbReference type="NCBI Taxonomy" id="564608"/>
    <lineage>
        <taxon>Eukaryota</taxon>
        <taxon>Viridiplantae</taxon>
        <taxon>Chlorophyta</taxon>
        <taxon>Mamiellophyceae</taxon>
        <taxon>Mamiellales</taxon>
        <taxon>Mamiellaceae</taxon>
        <taxon>Micromonas</taxon>
    </lineage>
</organism>
<keyword evidence="3" id="KW-0493">Microtubule</keyword>
<feature type="compositionally biased region" description="Pro residues" evidence="7">
    <location>
        <begin position="1"/>
        <end position="12"/>
    </location>
</feature>
<name>C1MQH5_MICPC</name>
<dbReference type="PRINTS" id="PR00380">
    <property type="entry name" value="KINESINHEAVY"/>
</dbReference>
<feature type="compositionally biased region" description="Gly residues" evidence="7">
    <location>
        <begin position="279"/>
        <end position="290"/>
    </location>
</feature>
<dbReference type="SMART" id="SM00129">
    <property type="entry name" value="KISc"/>
    <property type="match status" value="1"/>
</dbReference>
<reference evidence="9 10" key="1">
    <citation type="journal article" date="2009" name="Science">
        <title>Green evolution and dynamic adaptations revealed by genomes of the marine picoeukaryotes Micromonas.</title>
        <authorList>
            <person name="Worden A.Z."/>
            <person name="Lee J.H."/>
            <person name="Mock T."/>
            <person name="Rouze P."/>
            <person name="Simmons M.P."/>
            <person name="Aerts A.L."/>
            <person name="Allen A.E."/>
            <person name="Cuvelier M.L."/>
            <person name="Derelle E."/>
            <person name="Everett M.V."/>
            <person name="Foulon E."/>
            <person name="Grimwood J."/>
            <person name="Gundlach H."/>
            <person name="Henrissat B."/>
            <person name="Napoli C."/>
            <person name="McDonald S.M."/>
            <person name="Parker M.S."/>
            <person name="Rombauts S."/>
            <person name="Salamov A."/>
            <person name="Von Dassow P."/>
            <person name="Badger J.H."/>
            <person name="Coutinho P.M."/>
            <person name="Demir E."/>
            <person name="Dubchak I."/>
            <person name="Gentemann C."/>
            <person name="Eikrem W."/>
            <person name="Gready J.E."/>
            <person name="John U."/>
            <person name="Lanier W."/>
            <person name="Lindquist E.A."/>
            <person name="Lucas S."/>
            <person name="Mayer K.F."/>
            <person name="Moreau H."/>
            <person name="Not F."/>
            <person name="Otillar R."/>
            <person name="Panaud O."/>
            <person name="Pangilinan J."/>
            <person name="Paulsen I."/>
            <person name="Piegu B."/>
            <person name="Poliakov A."/>
            <person name="Robbens S."/>
            <person name="Schmutz J."/>
            <person name="Toulza E."/>
            <person name="Wyss T."/>
            <person name="Zelensky A."/>
            <person name="Zhou K."/>
            <person name="Armbrust E.V."/>
            <person name="Bhattacharya D."/>
            <person name="Goodenough U.W."/>
            <person name="Van de Peer Y."/>
            <person name="Grigoriev I.V."/>
        </authorList>
    </citation>
    <scope>NUCLEOTIDE SEQUENCE [LARGE SCALE GENOMIC DNA]</scope>
    <source>
        <strain evidence="9 10">CCMP1545</strain>
    </source>
</reference>
<evidence type="ECO:0000313" key="10">
    <source>
        <dbReference type="Proteomes" id="UP000001876"/>
    </source>
</evidence>
<dbReference type="SUPFAM" id="SSF52540">
    <property type="entry name" value="P-loop containing nucleoside triphosphate hydrolases"/>
    <property type="match status" value="1"/>
</dbReference>
<evidence type="ECO:0000256" key="5">
    <source>
        <dbReference type="ARBA" id="ARBA00023212"/>
    </source>
</evidence>
<feature type="compositionally biased region" description="Basic and acidic residues" evidence="7">
    <location>
        <begin position="437"/>
        <end position="453"/>
    </location>
</feature>
<dbReference type="Pfam" id="PF00225">
    <property type="entry name" value="Kinesin"/>
    <property type="match status" value="1"/>
</dbReference>
<dbReference type="KEGG" id="mpp:MICPUCDRAFT_57293"/>
<feature type="region of interest" description="Disordered" evidence="7">
    <location>
        <begin position="1"/>
        <end position="457"/>
    </location>
</feature>
<feature type="compositionally biased region" description="Pro residues" evidence="7">
    <location>
        <begin position="525"/>
        <end position="535"/>
    </location>
</feature>
<feature type="region of interest" description="Disordered" evidence="7">
    <location>
        <begin position="483"/>
        <end position="586"/>
    </location>
</feature>
<feature type="binding site" evidence="6">
    <location>
        <begin position="838"/>
        <end position="845"/>
    </location>
    <ligand>
        <name>ATP</name>
        <dbReference type="ChEBI" id="CHEBI:30616"/>
    </ligand>
</feature>
<gene>
    <name evidence="9" type="ORF">MICPUCDRAFT_57293</name>
</gene>
<feature type="compositionally biased region" description="Acidic residues" evidence="7">
    <location>
        <begin position="372"/>
        <end position="399"/>
    </location>
</feature>
<feature type="region of interest" description="Disordered" evidence="7">
    <location>
        <begin position="637"/>
        <end position="691"/>
    </location>
</feature>
<protein>
    <submittedName>
        <fullName evidence="9">Kinesin motor domain</fullName>
    </submittedName>
</protein>
<keyword evidence="4 6" id="KW-0505">Motor protein</keyword>
<dbReference type="PANTHER" id="PTHR47971:SF8">
    <property type="entry name" value="KINESIN-LIKE PROTEIN"/>
    <property type="match status" value="1"/>
</dbReference>
<keyword evidence="2" id="KW-0963">Cytoplasm</keyword>
<dbReference type="AlphaFoldDB" id="C1MQH5"/>
<dbReference type="Gene3D" id="3.40.850.10">
    <property type="entry name" value="Kinesin motor domain"/>
    <property type="match status" value="1"/>
</dbReference>
<keyword evidence="6" id="KW-0067">ATP-binding</keyword>
<evidence type="ECO:0000256" key="1">
    <source>
        <dbReference type="ARBA" id="ARBA00004245"/>
    </source>
</evidence>
<dbReference type="GO" id="GO:0005874">
    <property type="term" value="C:microtubule"/>
    <property type="evidence" value="ECO:0007669"/>
    <property type="project" value="UniProtKB-KW"/>
</dbReference>
<feature type="compositionally biased region" description="Low complexity" evidence="7">
    <location>
        <begin position="536"/>
        <end position="550"/>
    </location>
</feature>
<keyword evidence="6" id="KW-0547">Nucleotide-binding</keyword>
<feature type="compositionally biased region" description="Basic and acidic residues" evidence="7">
    <location>
        <begin position="39"/>
        <end position="55"/>
    </location>
</feature>
<evidence type="ECO:0000256" key="3">
    <source>
        <dbReference type="ARBA" id="ARBA00022701"/>
    </source>
</evidence>
<dbReference type="PROSITE" id="PS50067">
    <property type="entry name" value="KINESIN_MOTOR_2"/>
    <property type="match status" value="1"/>
</dbReference>
<feature type="compositionally biased region" description="Low complexity" evidence="7">
    <location>
        <begin position="223"/>
        <end position="261"/>
    </location>
</feature>
<feature type="compositionally biased region" description="Basic and acidic residues" evidence="7">
    <location>
        <begin position="508"/>
        <end position="520"/>
    </location>
</feature>
<evidence type="ECO:0000256" key="4">
    <source>
        <dbReference type="ARBA" id="ARBA00023175"/>
    </source>
</evidence>
<evidence type="ECO:0000256" key="2">
    <source>
        <dbReference type="ARBA" id="ARBA00022490"/>
    </source>
</evidence>
<dbReference type="EMBL" id="GG663738">
    <property type="protein sequence ID" value="EEH58078.1"/>
    <property type="molecule type" value="Genomic_DNA"/>
</dbReference>
<dbReference type="GO" id="GO:0007018">
    <property type="term" value="P:microtubule-based movement"/>
    <property type="evidence" value="ECO:0007669"/>
    <property type="project" value="InterPro"/>
</dbReference>
<dbReference type="OrthoDB" id="3176171at2759"/>
<evidence type="ECO:0000313" key="9">
    <source>
        <dbReference type="EMBL" id="EEH58078.1"/>
    </source>
</evidence>
<dbReference type="InterPro" id="IPR036961">
    <property type="entry name" value="Kinesin_motor_dom_sf"/>
</dbReference>
<feature type="compositionally biased region" description="Polar residues" evidence="7">
    <location>
        <begin position="350"/>
        <end position="367"/>
    </location>
</feature>
<dbReference type="PANTHER" id="PTHR47971">
    <property type="entry name" value="KINESIN-RELATED PROTEIN 6"/>
    <property type="match status" value="1"/>
</dbReference>
<dbReference type="RefSeq" id="XP_003058127.1">
    <property type="nucleotide sequence ID" value="XM_003058081.1"/>
</dbReference>
<proteinExistence type="inferred from homology"/>
<dbReference type="GO" id="GO:0003777">
    <property type="term" value="F:microtubule motor activity"/>
    <property type="evidence" value="ECO:0007669"/>
    <property type="project" value="InterPro"/>
</dbReference>
<dbReference type="eggNOG" id="KOG0246">
    <property type="taxonomic scope" value="Eukaryota"/>
</dbReference>
<dbReference type="InterPro" id="IPR027640">
    <property type="entry name" value="Kinesin-like_fam"/>
</dbReference>
<dbReference type="GO" id="GO:0007019">
    <property type="term" value="P:microtubule depolymerization"/>
    <property type="evidence" value="ECO:0007669"/>
    <property type="project" value="TreeGrafter"/>
</dbReference>
<dbReference type="InterPro" id="IPR001752">
    <property type="entry name" value="Kinesin_motor_dom"/>
</dbReference>
<dbReference type="GO" id="GO:0005524">
    <property type="term" value="F:ATP binding"/>
    <property type="evidence" value="ECO:0007669"/>
    <property type="project" value="UniProtKB-UniRule"/>
</dbReference>
<comment type="similarity">
    <text evidence="6">Belongs to the TRAFAC class myosin-kinesin ATPase superfamily. Kinesin family.</text>
</comment>
<keyword evidence="5" id="KW-0206">Cytoskeleton</keyword>
<feature type="compositionally biased region" description="Basic and acidic residues" evidence="7">
    <location>
        <begin position="199"/>
        <end position="208"/>
    </location>
</feature>
<dbReference type="STRING" id="564608.C1MQH5"/>
<feature type="domain" description="Kinesin motor" evidence="8">
    <location>
        <begin position="738"/>
        <end position="1099"/>
    </location>
</feature>
<dbReference type="GO" id="GO:0008017">
    <property type="term" value="F:microtubule binding"/>
    <property type="evidence" value="ECO:0007669"/>
    <property type="project" value="InterPro"/>
</dbReference>
<keyword evidence="10" id="KW-1185">Reference proteome</keyword>
<comment type="subcellular location">
    <subcellularLocation>
        <location evidence="1">Cytoplasm</location>
        <location evidence="1">Cytoskeleton</location>
    </subcellularLocation>
</comment>
<evidence type="ECO:0000256" key="6">
    <source>
        <dbReference type="PROSITE-ProRule" id="PRU00283"/>
    </source>
</evidence>
<dbReference type="OMA" id="GRDIVRM"/>
<dbReference type="Proteomes" id="UP000001876">
    <property type="component" value="Unassembled WGS sequence"/>
</dbReference>
<feature type="compositionally biased region" description="Basic and acidic residues" evidence="7">
    <location>
        <begin position="172"/>
        <end position="185"/>
    </location>
</feature>
<sequence length="1210" mass="128354">MAPAEVMPPPPAEEPRGMTAAKARKASSAAADWAQKRKQALERATELRAQRKAAERANAPPPAPVRGLESDPLPPPPRSREDNPAWWEVNEGPAPAPAPTETTAAEPEKRRRRQWGDAEPDSGARPTAADASTTETTTRDAENEKPSTPSPESERASPASRAGRLLPWEEEILVKRATEEAERKGQPPPSPEEVIAKATGDDSPEKAADPSVWGPPLPKPSAKPRASAKAAARPLVGAPAAAAKRKNPNPAVVAKTAAAGARENVAASGNAKRDKPAVGGMGRGVAGGGLKSRLAQQSASAAAKEKKKSPYAPSAVPGYNKNAPPGGAGTKAKTKTAAAKPRAPTKREQTTLSSRLTLPRQPTSSSPHAFPDDEVIEDDVVIEADELEEEEEEEEEEDDFPVHVVSTASATPGKPPVSAAAPEPYDPNRYVAAGDVTPHEERPASAAERRTDPEDALEVAQMLAGFAARAEEVRKSREDVAFIAGKDAGAGGSGSGKKKKKESPKPAPAERDGGEAESKKQKASPPEPAPAPPPAAAASVAEASASSAEPMRAGDENAKSQKKVKRNDPMTASWEKPSSADPDEPSIGYEAFLKLQERVVKDPAPKPMKTSVTKPLSDEKVVAEKIAAKKVVAIKAPKKPVAVAPPPTAPPAEPSAAVAPPQKSSNNPWNDAVIKPRVPKSSSSGNNGEEKAFRQMFDKRESRRMNAKPFAAAVQRWRLRRASRGGKASKPREEKAGGVKVYVRKRPLFAHEQERGEFDVVTVPDPPAPKTTVDATEIVVHNCQMHADLKRMFVKHASFDVSRAFGEAASSEEVYAVAAEPMVRGALAGGVGALFMYGQTGSGKTHTMEAIETAVVSALFNSGAVKNVTVAYFEIAGKKVTDLLSPARAEISIKEVGGGLVGAGAGRALEPEEYRQLDVLLLGAVEPKASTASELAAIVAAGKSRRATSATHCNAASSRSHAVLRLTCALRDGSAHTGRLTLVDCAGSERKEDNMHHSADQRKETAEINASLYALKECVRMRRLQHQRFGFNGAGGAKNAADAGHVHVPYRSSHLTRVLMECFVRPDAQLGVIGTVSPASVDTEHSVSTLKTVGMIGGMEEGDSWHDEMKEDVPRNLTMRDDGSVVETRVERVVAPVRWNNAHIRAWIARPGNEKLAAKVIVPKSLAGRDIVRMNPAALLKLCGGDHKLSQVMHNKLREEIARCSSKNLS</sequence>
<accession>C1MQH5</accession>
<feature type="compositionally biased region" description="Pro residues" evidence="7">
    <location>
        <begin position="643"/>
        <end position="653"/>
    </location>
</feature>